<dbReference type="EMBL" id="JAMRDG010000002">
    <property type="protein sequence ID" value="KAJ3689647.1"/>
    <property type="molecule type" value="Genomic_DNA"/>
</dbReference>
<protein>
    <recommendedName>
        <fullName evidence="16">Protein kinase domain-containing protein</fullName>
    </recommendedName>
</protein>
<evidence type="ECO:0000256" key="1">
    <source>
        <dbReference type="ARBA" id="ARBA00004479"/>
    </source>
</evidence>
<evidence type="ECO:0000256" key="9">
    <source>
        <dbReference type="ARBA" id="ARBA00022989"/>
    </source>
</evidence>
<evidence type="ECO:0000256" key="3">
    <source>
        <dbReference type="ARBA" id="ARBA00022679"/>
    </source>
</evidence>
<keyword evidence="7" id="KW-0418">Kinase</keyword>
<dbReference type="AlphaFoldDB" id="A0AAD5Z9X8"/>
<accession>A0AAD5Z9X8</accession>
<evidence type="ECO:0000259" key="16">
    <source>
        <dbReference type="PROSITE" id="PS50011"/>
    </source>
</evidence>
<feature type="compositionally biased region" description="Polar residues" evidence="13">
    <location>
        <begin position="819"/>
        <end position="833"/>
    </location>
</feature>
<dbReference type="InterPro" id="IPR024788">
    <property type="entry name" value="Malectin-like_Carb-bd_dom"/>
</dbReference>
<dbReference type="SUPFAM" id="SSF56112">
    <property type="entry name" value="Protein kinase-like (PK-like)"/>
    <property type="match status" value="1"/>
</dbReference>
<dbReference type="InterPro" id="IPR001245">
    <property type="entry name" value="Ser-Thr/Tyr_kinase_cat_dom"/>
</dbReference>
<evidence type="ECO:0000256" key="11">
    <source>
        <dbReference type="ARBA" id="ARBA00023180"/>
    </source>
</evidence>
<comment type="subcellular location">
    <subcellularLocation>
        <location evidence="1">Membrane</location>
        <topology evidence="1">Single-pass type I membrane protein</topology>
    </subcellularLocation>
</comment>
<dbReference type="GO" id="GO:0016020">
    <property type="term" value="C:membrane"/>
    <property type="evidence" value="ECO:0007669"/>
    <property type="project" value="UniProtKB-SubCell"/>
</dbReference>
<dbReference type="InterPro" id="IPR017441">
    <property type="entry name" value="Protein_kinase_ATP_BS"/>
</dbReference>
<evidence type="ECO:0000256" key="15">
    <source>
        <dbReference type="SAM" id="SignalP"/>
    </source>
</evidence>
<dbReference type="Pfam" id="PF07714">
    <property type="entry name" value="PK_Tyr_Ser-Thr"/>
    <property type="match status" value="1"/>
</dbReference>
<keyword evidence="5 15" id="KW-0732">Signal</keyword>
<evidence type="ECO:0000256" key="10">
    <source>
        <dbReference type="ARBA" id="ARBA00023136"/>
    </source>
</evidence>
<dbReference type="FunFam" id="1.10.510.10:FF:000252">
    <property type="entry name" value="Receptor-like protein kinase FERONIA"/>
    <property type="match status" value="1"/>
</dbReference>
<dbReference type="Pfam" id="PF12819">
    <property type="entry name" value="Malectin_like"/>
    <property type="match status" value="1"/>
</dbReference>
<evidence type="ECO:0000256" key="14">
    <source>
        <dbReference type="SAM" id="Phobius"/>
    </source>
</evidence>
<reference evidence="17 18" key="1">
    <citation type="journal article" date="2022" name="Cell">
        <title>Repeat-based holocentromeres influence genome architecture and karyotype evolution.</title>
        <authorList>
            <person name="Hofstatter P.G."/>
            <person name="Thangavel G."/>
            <person name="Lux T."/>
            <person name="Neumann P."/>
            <person name="Vondrak T."/>
            <person name="Novak P."/>
            <person name="Zhang M."/>
            <person name="Costa L."/>
            <person name="Castellani M."/>
            <person name="Scott A."/>
            <person name="Toegelov H."/>
            <person name="Fuchs J."/>
            <person name="Mata-Sucre Y."/>
            <person name="Dias Y."/>
            <person name="Vanzela A.L.L."/>
            <person name="Huettel B."/>
            <person name="Almeida C.C.S."/>
            <person name="Simkova H."/>
            <person name="Souza G."/>
            <person name="Pedrosa-Harand A."/>
            <person name="Macas J."/>
            <person name="Mayer K.F.X."/>
            <person name="Houben A."/>
            <person name="Marques A."/>
        </authorList>
    </citation>
    <scope>NUCLEOTIDE SEQUENCE [LARGE SCALE GENOMIC DNA]</scope>
    <source>
        <strain evidence="17">RhyTen1mFocal</strain>
    </source>
</reference>
<comment type="caution">
    <text evidence="17">The sequence shown here is derived from an EMBL/GenBank/DDBJ whole genome shotgun (WGS) entry which is preliminary data.</text>
</comment>
<dbReference type="PROSITE" id="PS00108">
    <property type="entry name" value="PROTEIN_KINASE_ST"/>
    <property type="match status" value="1"/>
</dbReference>
<dbReference type="Gene3D" id="1.10.510.10">
    <property type="entry name" value="Transferase(Phosphotransferase) domain 1"/>
    <property type="match status" value="1"/>
</dbReference>
<dbReference type="PROSITE" id="PS00107">
    <property type="entry name" value="PROTEIN_KINASE_ATP"/>
    <property type="match status" value="1"/>
</dbReference>
<evidence type="ECO:0000313" key="17">
    <source>
        <dbReference type="EMBL" id="KAJ3689647.1"/>
    </source>
</evidence>
<evidence type="ECO:0000256" key="2">
    <source>
        <dbReference type="ARBA" id="ARBA00022527"/>
    </source>
</evidence>
<feature type="region of interest" description="Disordered" evidence="13">
    <location>
        <begin position="814"/>
        <end position="833"/>
    </location>
</feature>
<feature type="domain" description="Protein kinase" evidence="16">
    <location>
        <begin position="503"/>
        <end position="779"/>
    </location>
</feature>
<dbReference type="CDD" id="cd14066">
    <property type="entry name" value="STKc_IRAK"/>
    <property type="match status" value="1"/>
</dbReference>
<evidence type="ECO:0000256" key="5">
    <source>
        <dbReference type="ARBA" id="ARBA00022729"/>
    </source>
</evidence>
<keyword evidence="8 12" id="KW-0067">ATP-binding</keyword>
<keyword evidence="4 14" id="KW-0812">Transmembrane</keyword>
<dbReference type="InterPro" id="IPR000719">
    <property type="entry name" value="Prot_kinase_dom"/>
</dbReference>
<evidence type="ECO:0000256" key="4">
    <source>
        <dbReference type="ARBA" id="ARBA00022692"/>
    </source>
</evidence>
<feature type="chain" id="PRO_5042055941" description="Protein kinase domain-containing protein" evidence="15">
    <location>
        <begin position="24"/>
        <end position="846"/>
    </location>
</feature>
<dbReference type="Gene3D" id="3.30.200.20">
    <property type="entry name" value="Phosphorylase Kinase, domain 1"/>
    <property type="match status" value="1"/>
</dbReference>
<name>A0AAD5Z9X8_9POAL</name>
<evidence type="ECO:0000313" key="18">
    <source>
        <dbReference type="Proteomes" id="UP001210211"/>
    </source>
</evidence>
<feature type="transmembrane region" description="Helical" evidence="14">
    <location>
        <begin position="413"/>
        <end position="437"/>
    </location>
</feature>
<keyword evidence="2" id="KW-0723">Serine/threonine-protein kinase</keyword>
<keyword evidence="6 12" id="KW-0547">Nucleotide-binding</keyword>
<dbReference type="InterPro" id="IPR008271">
    <property type="entry name" value="Ser/Thr_kinase_AS"/>
</dbReference>
<dbReference type="GO" id="GO:0004674">
    <property type="term" value="F:protein serine/threonine kinase activity"/>
    <property type="evidence" value="ECO:0007669"/>
    <property type="project" value="UniProtKB-KW"/>
</dbReference>
<keyword evidence="18" id="KW-1185">Reference proteome</keyword>
<feature type="binding site" evidence="12">
    <location>
        <position position="531"/>
    </location>
    <ligand>
        <name>ATP</name>
        <dbReference type="ChEBI" id="CHEBI:30616"/>
    </ligand>
</feature>
<keyword evidence="3" id="KW-0808">Transferase</keyword>
<keyword evidence="10 14" id="KW-0472">Membrane</keyword>
<keyword evidence="9 14" id="KW-1133">Transmembrane helix</keyword>
<dbReference type="GO" id="GO:0005524">
    <property type="term" value="F:ATP binding"/>
    <property type="evidence" value="ECO:0007669"/>
    <property type="project" value="UniProtKB-UniRule"/>
</dbReference>
<dbReference type="InterPro" id="IPR011009">
    <property type="entry name" value="Kinase-like_dom_sf"/>
</dbReference>
<dbReference type="Gene3D" id="2.60.120.430">
    <property type="entry name" value="Galactose-binding lectin"/>
    <property type="match status" value="2"/>
</dbReference>
<dbReference type="PANTHER" id="PTHR47989:SF62">
    <property type="entry name" value="OS05G0423500 PROTEIN"/>
    <property type="match status" value="1"/>
</dbReference>
<evidence type="ECO:0000256" key="7">
    <source>
        <dbReference type="ARBA" id="ARBA00022777"/>
    </source>
</evidence>
<proteinExistence type="predicted"/>
<evidence type="ECO:0000256" key="13">
    <source>
        <dbReference type="SAM" id="MobiDB-lite"/>
    </source>
</evidence>
<evidence type="ECO:0000256" key="8">
    <source>
        <dbReference type="ARBA" id="ARBA00022840"/>
    </source>
</evidence>
<dbReference type="FunFam" id="2.60.120.430:FF:000013">
    <property type="entry name" value="Putative receptor-like protein kinase"/>
    <property type="match status" value="1"/>
</dbReference>
<feature type="signal peptide" evidence="15">
    <location>
        <begin position="1"/>
        <end position="23"/>
    </location>
</feature>
<dbReference type="PROSITE" id="PS50011">
    <property type="entry name" value="PROTEIN_KINASE_DOM"/>
    <property type="match status" value="1"/>
</dbReference>
<sequence length="846" mass="93572">MESFCRTPLLHSLLLSVLSLAASFTPNISYYIDCGTTSDTLVSGFSPRTFKADDNSNLLSAKSSSSLSNPNNSFTGSLYSTARVSTSNFKYSFTMVTNSSNVLRLHFLPFSYQSYNLSTAKFSVTALNSYILINFIVTETASPTIKEFFLWTDSSDLVVEFIAQNNSLAFVSAIEAFTAPPNFLDGQVPYSIGNAQLNGDLVKQVLETVYRVNMPGTLIIPQNDTLWRTWVIDDPYIFNSAASQNQTVSTQLQYNPPEGSSEEIAPQTVYNTARIINTTTDQFSSNPGFNINVTWSFKVNSGYHYLIRLHFCDIISKTNRLDTGLVFTVYIMDYLALPNGVKPTDYTTYASEPFYLDFITPVTSAQNINVSISLDKIRSSLKNALLNGLEIMKVNNLSLSGTTNNSRDKHSRAIILGASVGGAIVLALILSCLVLVLCKKRQKKPAPDVKETQVMWSPMTGVVNSSVDTSSKSGGLTTIGASPRVDLGLLISFNHIKMATNNFDEKNIIGVGGFGKVYKGVLNNGTEVAVKRASSRSNQGLPEFQTEIEVLSQIRHRHLVSLIGYCDERSEMILVYEFMEKGSLRNYLYGTDLPSGPSLSWKQRLEICIEAAKGLHYLHTGYSQTIIHRDVKSTNILLGEGFVAKVSDFGLSKLGASIGETHVSTAVKGTFGYLDPEYFKTQKLTDKSDVYSFGVTLLEVLTARPVIDQTLPREEINLAEWAMLCQTRGQLEKIVDPTLVGKINENSLRKFWDIVEKCLKDYGMDRPAIGDVLWNLEYCLQLQETEVRREPYEDSGTSVAHFPEVPVVRRMPSSVVSHETGTSGDQSQSDIANSNVFSQLISKEGR</sequence>
<dbReference type="PANTHER" id="PTHR47989">
    <property type="entry name" value="OS01G0750732 PROTEIN"/>
    <property type="match status" value="1"/>
</dbReference>
<evidence type="ECO:0000256" key="12">
    <source>
        <dbReference type="PROSITE-ProRule" id="PRU10141"/>
    </source>
</evidence>
<evidence type="ECO:0000256" key="6">
    <source>
        <dbReference type="ARBA" id="ARBA00022741"/>
    </source>
</evidence>
<dbReference type="Proteomes" id="UP001210211">
    <property type="component" value="Unassembled WGS sequence"/>
</dbReference>
<keyword evidence="11" id="KW-0325">Glycoprotein</keyword>
<dbReference type="FunFam" id="3.30.200.20:FF:000039">
    <property type="entry name" value="receptor-like protein kinase FERONIA"/>
    <property type="match status" value="1"/>
</dbReference>
<gene>
    <name evidence="17" type="ORF">LUZ61_018811</name>
</gene>
<organism evidence="17 18">
    <name type="scientific">Rhynchospora tenuis</name>
    <dbReference type="NCBI Taxonomy" id="198213"/>
    <lineage>
        <taxon>Eukaryota</taxon>
        <taxon>Viridiplantae</taxon>
        <taxon>Streptophyta</taxon>
        <taxon>Embryophyta</taxon>
        <taxon>Tracheophyta</taxon>
        <taxon>Spermatophyta</taxon>
        <taxon>Magnoliopsida</taxon>
        <taxon>Liliopsida</taxon>
        <taxon>Poales</taxon>
        <taxon>Cyperaceae</taxon>
        <taxon>Cyperoideae</taxon>
        <taxon>Rhynchosporeae</taxon>
        <taxon>Rhynchospora</taxon>
    </lineage>
</organism>
<dbReference type="SMART" id="SM00220">
    <property type="entry name" value="S_TKc"/>
    <property type="match status" value="1"/>
</dbReference>